<reference evidence="1" key="1">
    <citation type="submission" date="2021-03" db="EMBL/GenBank/DDBJ databases">
        <title>Draft genome sequence of rust myrtle Austropuccinia psidii MF-1, a brazilian biotype.</title>
        <authorList>
            <person name="Quecine M.C."/>
            <person name="Pachon D.M.R."/>
            <person name="Bonatelli M.L."/>
            <person name="Correr F.H."/>
            <person name="Franceschini L.M."/>
            <person name="Leite T.F."/>
            <person name="Margarido G.R.A."/>
            <person name="Almeida C.A."/>
            <person name="Ferrarezi J.A."/>
            <person name="Labate C.A."/>
        </authorList>
    </citation>
    <scope>NUCLEOTIDE SEQUENCE</scope>
    <source>
        <strain evidence="1">MF-1</strain>
    </source>
</reference>
<keyword evidence="2" id="KW-1185">Reference proteome</keyword>
<comment type="caution">
    <text evidence="1">The sequence shown here is derived from an EMBL/GenBank/DDBJ whole genome shotgun (WGS) entry which is preliminary data.</text>
</comment>
<accession>A0A9Q3KQH4</accession>
<dbReference type="EMBL" id="AVOT02123099">
    <property type="protein sequence ID" value="MBW0586168.1"/>
    <property type="molecule type" value="Genomic_DNA"/>
</dbReference>
<protein>
    <submittedName>
        <fullName evidence="1">Uncharacterized protein</fullName>
    </submittedName>
</protein>
<gene>
    <name evidence="1" type="ORF">O181_125883</name>
</gene>
<sequence length="105" mass="12194">MQEELIEVFFQYREAFASDNEPLGAIKGHEVDIMRFVERTYTPLLRRPAYPASPRAREALGSHINELMKLGVFIKVGQNEEVEVTTPVAITWNLDKSRMFGYFRE</sequence>
<evidence type="ECO:0000313" key="1">
    <source>
        <dbReference type="EMBL" id="MBW0586168.1"/>
    </source>
</evidence>
<dbReference type="OrthoDB" id="3250101at2759"/>
<dbReference type="AlphaFoldDB" id="A0A9Q3KQH4"/>
<proteinExistence type="predicted"/>
<dbReference type="Proteomes" id="UP000765509">
    <property type="component" value="Unassembled WGS sequence"/>
</dbReference>
<name>A0A9Q3KQH4_9BASI</name>
<evidence type="ECO:0000313" key="2">
    <source>
        <dbReference type="Proteomes" id="UP000765509"/>
    </source>
</evidence>
<organism evidence="1 2">
    <name type="scientific">Austropuccinia psidii MF-1</name>
    <dbReference type="NCBI Taxonomy" id="1389203"/>
    <lineage>
        <taxon>Eukaryota</taxon>
        <taxon>Fungi</taxon>
        <taxon>Dikarya</taxon>
        <taxon>Basidiomycota</taxon>
        <taxon>Pucciniomycotina</taxon>
        <taxon>Pucciniomycetes</taxon>
        <taxon>Pucciniales</taxon>
        <taxon>Sphaerophragmiaceae</taxon>
        <taxon>Austropuccinia</taxon>
    </lineage>
</organism>